<name>A0A6P7FKY7_DIAVI</name>
<reference evidence="6" key="1">
    <citation type="submission" date="2025-04" db="UniProtKB">
        <authorList>
            <consortium name="RefSeq"/>
        </authorList>
    </citation>
    <scope>IDENTIFICATION</scope>
    <source>
        <tissue evidence="6">Whole insect</tissue>
    </source>
</reference>
<dbReference type="Pfam" id="PF07763">
    <property type="entry name" value="FEZ"/>
    <property type="match status" value="1"/>
</dbReference>
<dbReference type="KEGG" id="dvv:114331347"/>
<keyword evidence="3" id="KW-0175">Coiled coil</keyword>
<dbReference type="Proteomes" id="UP001652700">
    <property type="component" value="Unplaced"/>
</dbReference>
<dbReference type="FunCoup" id="A0A6P7FKY7">
    <property type="interactions" value="548"/>
</dbReference>
<evidence type="ECO:0000313" key="4">
    <source>
        <dbReference type="EnsemblMetazoa" id="XP_028136691.1"/>
    </source>
</evidence>
<gene>
    <name evidence="6" type="primary">LOC114331347</name>
</gene>
<dbReference type="GeneID" id="114331347"/>
<sequence>MRDLATKMAELKFEAPLAQFEETDEWGSTEFQTANLKNEENLNNINKKKQDINDVLNDFNEDNILNNSLPQKVPAKTLILKNGETQSVADNFTETFSGSLEDLVNTFDEKITKCFGNYEESVEKLAPVQVRTQEEIMNECQMWWTLTGNFGNILPIDWSKSYARKLQINALHLDQEPQTPEDDLDLSSEDEAVASDLDMHALILGGISHDADEPLKTAEEVIREIDDMMQDDLCSVDGNPEAREAQLENNEVMEKAKEVLSSPLYEDKLRDLSLSQLNELFLELEVLIREFSETLISELALRDELEYEKELKNTFISLLLAVQNRRRQYHVEKKRSAKNSSNKTPNGMDPKYLTTVIPYHIGNGPPDNQSLQVLIKILKAINEDSPTVPTLLTDYILKVICPT</sequence>
<accession>A0A6P7FKY7</accession>
<dbReference type="GO" id="GO:0005737">
    <property type="term" value="C:cytoplasm"/>
    <property type="evidence" value="ECO:0007669"/>
    <property type="project" value="TreeGrafter"/>
</dbReference>
<dbReference type="AlphaFoldDB" id="A0A6P7FKY7"/>
<dbReference type="GO" id="GO:0030424">
    <property type="term" value="C:axon"/>
    <property type="evidence" value="ECO:0007669"/>
    <property type="project" value="TreeGrafter"/>
</dbReference>
<evidence type="ECO:0000313" key="6">
    <source>
        <dbReference type="RefSeq" id="XP_028136691.1"/>
    </source>
</evidence>
<proteinExistence type="inferred from homology"/>
<keyword evidence="5" id="KW-1185">Reference proteome</keyword>
<evidence type="ECO:0000256" key="3">
    <source>
        <dbReference type="ARBA" id="ARBA00023054"/>
    </source>
</evidence>
<protein>
    <submittedName>
        <fullName evidence="6">Fasciculation and elongation protein zeta-2</fullName>
    </submittedName>
</protein>
<dbReference type="RefSeq" id="XP_028136691.1">
    <property type="nucleotide sequence ID" value="XM_028280890.1"/>
</dbReference>
<dbReference type="EnsemblMetazoa" id="XM_028280890.2">
    <property type="protein sequence ID" value="XP_028136691.1"/>
    <property type="gene ID" value="LOC114331347"/>
</dbReference>
<dbReference type="OrthoDB" id="7959977at2759"/>
<dbReference type="PANTHER" id="PTHR12394">
    <property type="entry name" value="ZYGIN"/>
    <property type="match status" value="1"/>
</dbReference>
<dbReference type="InterPro" id="IPR011680">
    <property type="entry name" value="FEZ"/>
</dbReference>
<dbReference type="InParanoid" id="A0A6P7FKY7"/>
<reference evidence="4" key="2">
    <citation type="submission" date="2025-05" db="UniProtKB">
        <authorList>
            <consortium name="EnsemblMetazoa"/>
        </authorList>
    </citation>
    <scope>IDENTIFICATION</scope>
</reference>
<dbReference type="PANTHER" id="PTHR12394:SF12">
    <property type="entry name" value="LD08195P"/>
    <property type="match status" value="1"/>
</dbReference>
<comment type="similarity">
    <text evidence="1">Belongs to the zygin family.</text>
</comment>
<keyword evidence="2" id="KW-0597">Phosphoprotein</keyword>
<evidence type="ECO:0000256" key="1">
    <source>
        <dbReference type="ARBA" id="ARBA00006788"/>
    </source>
</evidence>
<evidence type="ECO:0000313" key="5">
    <source>
        <dbReference type="Proteomes" id="UP001652700"/>
    </source>
</evidence>
<organism evidence="6">
    <name type="scientific">Diabrotica virgifera virgifera</name>
    <name type="common">western corn rootworm</name>
    <dbReference type="NCBI Taxonomy" id="50390"/>
    <lineage>
        <taxon>Eukaryota</taxon>
        <taxon>Metazoa</taxon>
        <taxon>Ecdysozoa</taxon>
        <taxon>Arthropoda</taxon>
        <taxon>Hexapoda</taxon>
        <taxon>Insecta</taxon>
        <taxon>Pterygota</taxon>
        <taxon>Neoptera</taxon>
        <taxon>Endopterygota</taxon>
        <taxon>Coleoptera</taxon>
        <taxon>Polyphaga</taxon>
        <taxon>Cucujiformia</taxon>
        <taxon>Chrysomeloidea</taxon>
        <taxon>Chrysomelidae</taxon>
        <taxon>Galerucinae</taxon>
        <taxon>Diabroticina</taxon>
        <taxon>Diabroticites</taxon>
        <taxon>Diabrotica</taxon>
    </lineage>
</organism>
<dbReference type="CTD" id="31179"/>
<evidence type="ECO:0000256" key="2">
    <source>
        <dbReference type="ARBA" id="ARBA00022553"/>
    </source>
</evidence>